<reference evidence="2 3" key="1">
    <citation type="submission" date="2014-01" db="EMBL/GenBank/DDBJ databases">
        <title>Complete genome sequence of ionizing-radiation resistance bacterium Hymenobacter swuensis DY53.</title>
        <authorList>
            <person name="Jung J.-H."/>
            <person name="Jeong S.-W."/>
            <person name="Joe M.-H."/>
            <person name="Cho y.-j."/>
            <person name="Kim M.-K."/>
            <person name="Lim S.-Y."/>
        </authorList>
    </citation>
    <scope>NUCLEOTIDE SEQUENCE [LARGE SCALE GENOMIC DNA]</scope>
    <source>
        <strain evidence="2 3">DY53</strain>
    </source>
</reference>
<dbReference type="KEGG" id="hsw:Hsw_2236"/>
<protein>
    <submittedName>
        <fullName evidence="2">Uncharacterized protein</fullName>
    </submittedName>
</protein>
<keyword evidence="3" id="KW-1185">Reference proteome</keyword>
<organism evidence="2 3">
    <name type="scientific">Hymenobacter swuensis DY53</name>
    <dbReference type="NCBI Taxonomy" id="1227739"/>
    <lineage>
        <taxon>Bacteria</taxon>
        <taxon>Pseudomonadati</taxon>
        <taxon>Bacteroidota</taxon>
        <taxon>Cytophagia</taxon>
        <taxon>Cytophagales</taxon>
        <taxon>Hymenobacteraceae</taxon>
        <taxon>Hymenobacter</taxon>
    </lineage>
</organism>
<sequence>MVTMKLVAATYAFWCLSTCLATAQTKPVLYPKLSKTLDSLAYVDQWPMQQLFKQLPDSADRDLVQVEKENFARHQPLLEKIVRQVGYPGFQQVGEKSANNFWLLVQHADAYPAFQRQVLELMLSEVKRKNASPVNYAYLTDRVAINAGKPEEYGTQVEYKGPGLGKAVPRSLRDPKNVDKRRAAIGMEPLQQYLDMMSGLHEQMNAPKPTVQ</sequence>
<evidence type="ECO:0000256" key="1">
    <source>
        <dbReference type="SAM" id="SignalP"/>
    </source>
</evidence>
<dbReference type="STRING" id="1227739.Hsw_2236"/>
<dbReference type="Pfam" id="PF20329">
    <property type="entry name" value="DUF6624"/>
    <property type="match status" value="1"/>
</dbReference>
<name>W8F5E2_9BACT</name>
<feature type="signal peptide" evidence="1">
    <location>
        <begin position="1"/>
        <end position="23"/>
    </location>
</feature>
<gene>
    <name evidence="2" type="ORF">Hsw_2236</name>
</gene>
<feature type="chain" id="PRO_5004908297" evidence="1">
    <location>
        <begin position="24"/>
        <end position="212"/>
    </location>
</feature>
<dbReference type="eggNOG" id="COG4403">
    <property type="taxonomic scope" value="Bacteria"/>
</dbReference>
<keyword evidence="1" id="KW-0732">Signal</keyword>
<accession>W8F5E2</accession>
<dbReference type="Proteomes" id="UP000019423">
    <property type="component" value="Chromosome"/>
</dbReference>
<proteinExistence type="predicted"/>
<dbReference type="PATRIC" id="fig|1227739.3.peg.2439"/>
<dbReference type="AlphaFoldDB" id="W8F5E2"/>
<dbReference type="EMBL" id="CP007145">
    <property type="protein sequence ID" value="AHJ97831.1"/>
    <property type="molecule type" value="Genomic_DNA"/>
</dbReference>
<evidence type="ECO:0000313" key="3">
    <source>
        <dbReference type="Proteomes" id="UP000019423"/>
    </source>
</evidence>
<dbReference type="HOGENOM" id="CLU_104584_2_0_10"/>
<evidence type="ECO:0000313" key="2">
    <source>
        <dbReference type="EMBL" id="AHJ97831.1"/>
    </source>
</evidence>
<dbReference type="InterPro" id="IPR046732">
    <property type="entry name" value="DUF6624"/>
</dbReference>